<dbReference type="CDD" id="cd02440">
    <property type="entry name" value="AdoMet_MTases"/>
    <property type="match status" value="1"/>
</dbReference>
<dbReference type="GO" id="GO:0032259">
    <property type="term" value="P:methylation"/>
    <property type="evidence" value="ECO:0007669"/>
    <property type="project" value="UniProtKB-KW"/>
</dbReference>
<keyword evidence="2" id="KW-0489">Methyltransferase</keyword>
<dbReference type="GO" id="GO:0008168">
    <property type="term" value="F:methyltransferase activity"/>
    <property type="evidence" value="ECO:0007669"/>
    <property type="project" value="UniProtKB-KW"/>
</dbReference>
<keyword evidence="3" id="KW-1185">Reference proteome</keyword>
<dbReference type="AlphaFoldDB" id="A0AA35UI67"/>
<dbReference type="Gene3D" id="3.40.50.150">
    <property type="entry name" value="Vaccinia Virus protein VP39"/>
    <property type="match status" value="1"/>
</dbReference>
<protein>
    <submittedName>
        <fullName evidence="2">SAM-dependent methyltransferase</fullName>
    </submittedName>
</protein>
<sequence>MSGGDNTVNPDDPIYDGEDIFSDGTLLGGRVTYRQFRAGYRTGIEPVLMAAFVPAEPGDTILEAGCGAGAGLLCLNARLEKIQGVGLEFDPQTAMLAAENFRANKAASLIVLQTRVPEMPKTLRDLTNSPNGRFRHSMANPPWHRHDRPPSPDRRRSLALSQPPEGWQRWIATLARWTLPGGTITLALPAAATDEACVALREAGCGSIVLLPLWPKAGRAAKLVLVRATVGGRGAFMLAPGLILHQDNGVFTPHAESILRRMACLTPDGPVVTES</sequence>
<accession>A0AA35UI67</accession>
<dbReference type="EMBL" id="CATKSH010000007">
    <property type="protein sequence ID" value="CAI9120694.1"/>
    <property type="molecule type" value="Genomic_DNA"/>
</dbReference>
<name>A0AA35UI67_9PROT</name>
<comment type="caution">
    <text evidence="2">The sequence shown here is derived from an EMBL/GenBank/DDBJ whole genome shotgun (WGS) entry which is preliminary data.</text>
</comment>
<proteinExistence type="predicted"/>
<evidence type="ECO:0000313" key="2">
    <source>
        <dbReference type="EMBL" id="CAI9120694.1"/>
    </source>
</evidence>
<dbReference type="PANTHER" id="PTHR47739">
    <property type="entry name" value="TRNA1(VAL) (ADENINE(37)-N6)-METHYLTRANSFERASE"/>
    <property type="match status" value="1"/>
</dbReference>
<keyword evidence="2" id="KW-0808">Transferase</keyword>
<gene>
    <name evidence="2" type="ORF">LMG32879_001532</name>
</gene>
<dbReference type="Proteomes" id="UP001176960">
    <property type="component" value="Unassembled WGS sequence"/>
</dbReference>
<dbReference type="InterPro" id="IPR050210">
    <property type="entry name" value="tRNA_Adenine-N(6)_MTase"/>
</dbReference>
<evidence type="ECO:0000313" key="3">
    <source>
        <dbReference type="Proteomes" id="UP001176960"/>
    </source>
</evidence>
<reference evidence="2" key="1">
    <citation type="submission" date="2023-03" db="EMBL/GenBank/DDBJ databases">
        <authorList>
            <person name="Cleenwerck I."/>
        </authorList>
    </citation>
    <scope>NUCLEOTIDE SEQUENCE</scope>
    <source>
        <strain evidence="2">LMG 32879</strain>
    </source>
</reference>
<organism evidence="2 3">
    <name type="scientific">Brytella acorum</name>
    <dbReference type="NCBI Taxonomy" id="2959299"/>
    <lineage>
        <taxon>Bacteria</taxon>
        <taxon>Pseudomonadati</taxon>
        <taxon>Pseudomonadota</taxon>
        <taxon>Alphaproteobacteria</taxon>
        <taxon>Acetobacterales</taxon>
        <taxon>Acetobacteraceae</taxon>
        <taxon>Brytella</taxon>
    </lineage>
</organism>
<evidence type="ECO:0000256" key="1">
    <source>
        <dbReference type="SAM" id="MobiDB-lite"/>
    </source>
</evidence>
<feature type="region of interest" description="Disordered" evidence="1">
    <location>
        <begin position="122"/>
        <end position="161"/>
    </location>
</feature>
<dbReference type="SUPFAM" id="SSF53335">
    <property type="entry name" value="S-adenosyl-L-methionine-dependent methyltransferases"/>
    <property type="match status" value="1"/>
</dbReference>
<dbReference type="InterPro" id="IPR029063">
    <property type="entry name" value="SAM-dependent_MTases_sf"/>
</dbReference>
<dbReference type="RefSeq" id="WP_289841368.1">
    <property type="nucleotide sequence ID" value="NZ_CATKSH010000007.1"/>
</dbReference>
<dbReference type="PANTHER" id="PTHR47739:SF1">
    <property type="entry name" value="TRNA1(VAL) (ADENINE(37)-N6)-METHYLTRANSFERASE"/>
    <property type="match status" value="1"/>
</dbReference>